<comment type="subcellular location">
    <subcellularLocation>
        <location evidence="1">Nucleus</location>
    </subcellularLocation>
</comment>
<feature type="region of interest" description="Disordered" evidence="16">
    <location>
        <begin position="317"/>
        <end position="338"/>
    </location>
</feature>
<dbReference type="AlphaFoldDB" id="A0A8C9R431"/>
<evidence type="ECO:0000256" key="16">
    <source>
        <dbReference type="SAM" id="MobiDB-lite"/>
    </source>
</evidence>
<dbReference type="SMART" id="SM00382">
    <property type="entry name" value="AAA"/>
    <property type="match status" value="1"/>
</dbReference>
<comment type="similarity">
    <text evidence="2">Belongs to the RecA family. RAD51 subfamily.</text>
</comment>
<comment type="subunit">
    <text evidence="11">Part of the BCDX2 complex consisting of RAD51B, RAD51C, RAD51D and XRCC2; the complex has a ring-like structure arranged into a flat disc around a central channel. In the absence of DNA, the BCDX2 subcomplex XRCC2:RAD51D formed a multimeric ring structure; in the presence of single-stranded DNA it formed a filamentous structure with the ssDNA. Interacts with SWSAP1 and ZSWIM7; involved in homologous recombination repair. Interacts with BLM; required for stimulation of BLM activity by the BCDX2 subcomplex XRCC2:RAD51D.</text>
</comment>
<keyword evidence="6" id="KW-0238">DNA-binding</keyword>
<dbReference type="PANTHER" id="PTHR46457">
    <property type="entry name" value="DNA REPAIR PROTEIN RAD51 HOMOLOG 4"/>
    <property type="match status" value="1"/>
</dbReference>
<dbReference type="Gene3D" id="3.40.50.300">
    <property type="entry name" value="P-loop containing nucleotide triphosphate hydrolases"/>
    <property type="match status" value="1"/>
</dbReference>
<sequence>MVFLREGLCPGLTGEFIQALRAKDITTVEDLVFADTEELAQKCSVSYKALLAVRRVLLAQHSAFPVSGADLYEELLSSTAILSTGNASLDKLLDSGLYTGELTELVGAPGSGKTQVCCGVSVNIACELKQSVLYVDSTGGLSAEHLLQMVKAKTNNMEEQVEALKRIQVTRVFDIFSLFECLHNLRSTGIAQVVARGSSLKAVIVDSVSAVLALALGGKQTEGMSLMMQIAGELRTIAKDLNVAVLVTNHVTRDSNGMLKAGLGQSWSHVPRTRILLQRVEQSGSTCCNLRTATVIKSSRQPCHLTEEFDMISWAQSGDEVSGSGSQGKRKLPIDSPS</sequence>
<dbReference type="GO" id="GO:0003697">
    <property type="term" value="F:single-stranded DNA binding"/>
    <property type="evidence" value="ECO:0007669"/>
    <property type="project" value="TreeGrafter"/>
</dbReference>
<evidence type="ECO:0000256" key="6">
    <source>
        <dbReference type="ARBA" id="ARBA00023125"/>
    </source>
</evidence>
<evidence type="ECO:0000256" key="13">
    <source>
        <dbReference type="ARBA" id="ARBA00078081"/>
    </source>
</evidence>
<dbReference type="Ensembl" id="ENSSFOT00015004908.2">
    <property type="protein sequence ID" value="ENSSFOP00015004831.1"/>
    <property type="gene ID" value="ENSSFOG00015003182.2"/>
</dbReference>
<dbReference type="InterPro" id="IPR003593">
    <property type="entry name" value="AAA+_ATPase"/>
</dbReference>
<keyword evidence="3" id="KW-0547">Nucleotide-binding</keyword>
<evidence type="ECO:0000256" key="11">
    <source>
        <dbReference type="ARBA" id="ARBA00066228"/>
    </source>
</evidence>
<keyword evidence="9" id="KW-0539">Nucleus</keyword>
<dbReference type="GeneID" id="108928130"/>
<gene>
    <name evidence="18" type="primary">RAD51D</name>
    <name evidence="18" type="synonym">rad51d</name>
</gene>
<dbReference type="InterPro" id="IPR047323">
    <property type="entry name" value="Rad51D_C"/>
</dbReference>
<evidence type="ECO:0000256" key="12">
    <source>
        <dbReference type="ARBA" id="ARBA00073971"/>
    </source>
</evidence>
<dbReference type="InterPro" id="IPR013632">
    <property type="entry name" value="Rad51_C"/>
</dbReference>
<dbReference type="Proteomes" id="UP000694397">
    <property type="component" value="Chromosome 25"/>
</dbReference>
<accession>A0A8C9R431</accession>
<dbReference type="SUPFAM" id="SSF52540">
    <property type="entry name" value="P-loop containing nucleoside triphosphate hydrolases"/>
    <property type="match status" value="1"/>
</dbReference>
<dbReference type="GO" id="GO:0033063">
    <property type="term" value="C:Rad51B-Rad51C-Rad51D-XRCC2 complex"/>
    <property type="evidence" value="ECO:0007669"/>
    <property type="project" value="TreeGrafter"/>
</dbReference>
<evidence type="ECO:0000256" key="5">
    <source>
        <dbReference type="ARBA" id="ARBA00022840"/>
    </source>
</evidence>
<evidence type="ECO:0000313" key="18">
    <source>
        <dbReference type="Ensembl" id="ENSSFOP00015004831.1"/>
    </source>
</evidence>
<name>A0A8C9R431_SCLFO</name>
<comment type="function">
    <text evidence="10">Involved in the homologous recombination repair (HRR) pathway of double-stranded DNA breaks arising during DNA replication or induced by DNA-damaging agents. Bind to single-stranded DNA (ssDNA) and has DNA-dependent ATPase activity. Part of the RAD51 paralog protein complex BCDX2 which acts in the BRCA1-BRCA2-dependent HR pathway. Upon DNA damage, BCDX2 acts downstream of BRCA2 recruitment and upstream of RAD51 recruitment. BCDX2 binds predominantly to the intersection of the four duplex arms of the Holliday junction and to junction of replication forks. The BCDX2 complex was originally reported to bind single-stranded DNA, single-stranded gaps in duplex DNA and specifically to nicks in duplex DNA. Involved in telomere maintenance. The BCDX2 subcomplex XRCC2:RAD51D can stimulate Holliday junction resolution by BLM.</text>
</comment>
<dbReference type="CDD" id="cd19489">
    <property type="entry name" value="Rad51D"/>
    <property type="match status" value="1"/>
</dbReference>
<dbReference type="GO" id="GO:0005815">
    <property type="term" value="C:microtubule organizing center"/>
    <property type="evidence" value="ECO:0007669"/>
    <property type="project" value="TreeGrafter"/>
</dbReference>
<reference evidence="18" key="3">
    <citation type="submission" date="2025-09" db="UniProtKB">
        <authorList>
            <consortium name="Ensembl"/>
        </authorList>
    </citation>
    <scope>IDENTIFICATION</scope>
</reference>
<evidence type="ECO:0000256" key="9">
    <source>
        <dbReference type="ARBA" id="ARBA00023242"/>
    </source>
</evidence>
<feature type="domain" description="RecA family profile 1" evidence="17">
    <location>
        <begin position="78"/>
        <end position="251"/>
    </location>
</feature>
<dbReference type="InterPro" id="IPR048943">
    <property type="entry name" value="RAD51D_N"/>
</dbReference>
<dbReference type="GO" id="GO:0007131">
    <property type="term" value="P:reciprocal meiotic recombination"/>
    <property type="evidence" value="ECO:0007669"/>
    <property type="project" value="TreeGrafter"/>
</dbReference>
<evidence type="ECO:0000259" key="17">
    <source>
        <dbReference type="PROSITE" id="PS50162"/>
    </source>
</evidence>
<dbReference type="KEGG" id="sfm:108928130"/>
<reference evidence="18 19" key="1">
    <citation type="submission" date="2019-04" db="EMBL/GenBank/DDBJ databases">
        <authorList>
            <consortium name="Wellcome Sanger Institute Data Sharing"/>
        </authorList>
    </citation>
    <scope>NUCLEOTIDE SEQUENCE [LARGE SCALE GENOMIC DNA]</scope>
</reference>
<dbReference type="GO" id="GO:0000724">
    <property type="term" value="P:double-strand break repair via homologous recombination"/>
    <property type="evidence" value="ECO:0007669"/>
    <property type="project" value="TreeGrafter"/>
</dbReference>
<dbReference type="Pfam" id="PF21794">
    <property type="entry name" value="RAD51D_N"/>
    <property type="match status" value="1"/>
</dbReference>
<evidence type="ECO:0000256" key="7">
    <source>
        <dbReference type="ARBA" id="ARBA00023172"/>
    </source>
</evidence>
<evidence type="ECO:0000313" key="19">
    <source>
        <dbReference type="Proteomes" id="UP000694397"/>
    </source>
</evidence>
<organism evidence="18 19">
    <name type="scientific">Scleropages formosus</name>
    <name type="common">Asian bonytongue</name>
    <name type="synonym">Osteoglossum formosum</name>
    <dbReference type="NCBI Taxonomy" id="113540"/>
    <lineage>
        <taxon>Eukaryota</taxon>
        <taxon>Metazoa</taxon>
        <taxon>Chordata</taxon>
        <taxon>Craniata</taxon>
        <taxon>Vertebrata</taxon>
        <taxon>Euteleostomi</taxon>
        <taxon>Actinopterygii</taxon>
        <taxon>Neopterygii</taxon>
        <taxon>Teleostei</taxon>
        <taxon>Osteoglossocephala</taxon>
        <taxon>Osteoglossomorpha</taxon>
        <taxon>Osteoglossiformes</taxon>
        <taxon>Osteoglossidae</taxon>
        <taxon>Scleropages</taxon>
    </lineage>
</organism>
<keyword evidence="4" id="KW-0227">DNA damage</keyword>
<dbReference type="FunFam" id="3.40.50.300:FF:001042">
    <property type="entry name" value="DNA repair protein RAD51 homolog 4"/>
    <property type="match status" value="1"/>
</dbReference>
<keyword evidence="7" id="KW-0233">DNA recombination</keyword>
<dbReference type="RefSeq" id="XP_029105143.1">
    <property type="nucleotide sequence ID" value="XM_029249310.1"/>
</dbReference>
<dbReference type="InterPro" id="IPR051988">
    <property type="entry name" value="HRR_RAD51_Paralog"/>
</dbReference>
<dbReference type="GO" id="GO:0000723">
    <property type="term" value="P:telomere maintenance"/>
    <property type="evidence" value="ECO:0007669"/>
    <property type="project" value="TreeGrafter"/>
</dbReference>
<dbReference type="OrthoDB" id="336321at2759"/>
<evidence type="ECO:0000256" key="15">
    <source>
        <dbReference type="ARBA" id="ARBA00079680"/>
    </source>
</evidence>
<dbReference type="GO" id="GO:0042148">
    <property type="term" value="P:DNA strand invasion"/>
    <property type="evidence" value="ECO:0007669"/>
    <property type="project" value="TreeGrafter"/>
</dbReference>
<reference evidence="18" key="2">
    <citation type="submission" date="2025-08" db="UniProtKB">
        <authorList>
            <consortium name="Ensembl"/>
        </authorList>
    </citation>
    <scope>IDENTIFICATION</scope>
</reference>
<dbReference type="RefSeq" id="XP_018597427.1">
    <property type="nucleotide sequence ID" value="XM_018741911.2"/>
</dbReference>
<keyword evidence="5" id="KW-0067">ATP-binding</keyword>
<dbReference type="CTD" id="5892"/>
<dbReference type="GO" id="GO:0000781">
    <property type="term" value="C:chromosome, telomeric region"/>
    <property type="evidence" value="ECO:0007669"/>
    <property type="project" value="UniProtKB-ARBA"/>
</dbReference>
<evidence type="ECO:0000256" key="2">
    <source>
        <dbReference type="ARBA" id="ARBA00007095"/>
    </source>
</evidence>
<dbReference type="GO" id="GO:0000400">
    <property type="term" value="F:four-way junction DNA binding"/>
    <property type="evidence" value="ECO:0007669"/>
    <property type="project" value="TreeGrafter"/>
</dbReference>
<evidence type="ECO:0000256" key="8">
    <source>
        <dbReference type="ARBA" id="ARBA00023204"/>
    </source>
</evidence>
<evidence type="ECO:0000256" key="3">
    <source>
        <dbReference type="ARBA" id="ARBA00022741"/>
    </source>
</evidence>
<evidence type="ECO:0000256" key="4">
    <source>
        <dbReference type="ARBA" id="ARBA00022763"/>
    </source>
</evidence>
<dbReference type="GO" id="GO:0140664">
    <property type="term" value="F:ATP-dependent DNA damage sensor activity"/>
    <property type="evidence" value="ECO:0007669"/>
    <property type="project" value="InterPro"/>
</dbReference>
<dbReference type="PANTHER" id="PTHR46457:SF1">
    <property type="entry name" value="DNA REPAIR PROTEIN RAD51 HOMOLOG 4"/>
    <property type="match status" value="1"/>
</dbReference>
<protein>
    <recommendedName>
        <fullName evidence="12">DNA repair protein RAD51 homolog 4</fullName>
    </recommendedName>
    <alternativeName>
        <fullName evidence="13">R51H3</fullName>
    </alternativeName>
    <alternativeName>
        <fullName evidence="14">RAD51 homolog D</fullName>
    </alternativeName>
    <alternativeName>
        <fullName evidence="15">RAD51-like protein 3</fullName>
    </alternativeName>
</protein>
<dbReference type="GO" id="GO:0005524">
    <property type="term" value="F:ATP binding"/>
    <property type="evidence" value="ECO:0007669"/>
    <property type="project" value="UniProtKB-KW"/>
</dbReference>
<evidence type="ECO:0000256" key="1">
    <source>
        <dbReference type="ARBA" id="ARBA00004123"/>
    </source>
</evidence>
<evidence type="ECO:0000256" key="10">
    <source>
        <dbReference type="ARBA" id="ARBA00057808"/>
    </source>
</evidence>
<dbReference type="InterPro" id="IPR027417">
    <property type="entry name" value="P-loop_NTPase"/>
</dbReference>
<dbReference type="GeneTree" id="ENSGT00940000159095"/>
<keyword evidence="8" id="KW-0234">DNA repair</keyword>
<dbReference type="InterPro" id="IPR020588">
    <property type="entry name" value="RecA_ATP-bd"/>
</dbReference>
<dbReference type="GO" id="GO:0005657">
    <property type="term" value="C:replication fork"/>
    <property type="evidence" value="ECO:0007669"/>
    <property type="project" value="TreeGrafter"/>
</dbReference>
<proteinExistence type="inferred from homology"/>
<keyword evidence="19" id="KW-1185">Reference proteome</keyword>
<dbReference type="PROSITE" id="PS50162">
    <property type="entry name" value="RECA_2"/>
    <property type="match status" value="1"/>
</dbReference>
<evidence type="ECO:0000256" key="14">
    <source>
        <dbReference type="ARBA" id="ARBA00078131"/>
    </source>
</evidence>
<dbReference type="Pfam" id="PF08423">
    <property type="entry name" value="Rad51"/>
    <property type="match status" value="1"/>
</dbReference>